<keyword evidence="14" id="KW-1185">Reference proteome</keyword>
<dbReference type="InterPro" id="IPR017411">
    <property type="entry name" value="Tom22_pln"/>
</dbReference>
<comment type="subcellular location">
    <subcellularLocation>
        <location evidence="1">Mitochondrion outer membrane</location>
        <topology evidence="1">Single-pass membrane protein</topology>
    </subcellularLocation>
</comment>
<evidence type="ECO:0000256" key="2">
    <source>
        <dbReference type="ARBA" id="ARBA00009874"/>
    </source>
</evidence>
<keyword evidence="9" id="KW-0496">Mitochondrion</keyword>
<comment type="caution">
    <text evidence="13">The sequence shown here is derived from an EMBL/GenBank/DDBJ whole genome shotgun (WGS) entry which is preliminary data.</text>
</comment>
<dbReference type="PANTHER" id="PTHR46867:SF4">
    <property type="entry name" value="MITOCHONDRIAL IMPORT RECEPTOR SUBUNIT TOM9-2"/>
    <property type="match status" value="1"/>
</dbReference>
<keyword evidence="5" id="KW-1000">Mitochondrion outer membrane</keyword>
<dbReference type="Pfam" id="PF04281">
    <property type="entry name" value="Tom22"/>
    <property type="match status" value="1"/>
</dbReference>
<evidence type="ECO:0000256" key="5">
    <source>
        <dbReference type="ARBA" id="ARBA00022787"/>
    </source>
</evidence>
<dbReference type="GO" id="GO:0006886">
    <property type="term" value="P:intracellular protein transport"/>
    <property type="evidence" value="ECO:0007669"/>
    <property type="project" value="InterPro"/>
</dbReference>
<organism evidence="13 14">
    <name type="scientific">Pisum sativum</name>
    <name type="common">Garden pea</name>
    <name type="synonym">Lathyrus oleraceus</name>
    <dbReference type="NCBI Taxonomy" id="3888"/>
    <lineage>
        <taxon>Eukaryota</taxon>
        <taxon>Viridiplantae</taxon>
        <taxon>Streptophyta</taxon>
        <taxon>Embryophyta</taxon>
        <taxon>Tracheophyta</taxon>
        <taxon>Spermatophyta</taxon>
        <taxon>Magnoliopsida</taxon>
        <taxon>eudicotyledons</taxon>
        <taxon>Gunneridae</taxon>
        <taxon>Pentapetalae</taxon>
        <taxon>rosids</taxon>
        <taxon>fabids</taxon>
        <taxon>Fabales</taxon>
        <taxon>Fabaceae</taxon>
        <taxon>Papilionoideae</taxon>
        <taxon>50 kb inversion clade</taxon>
        <taxon>NPAAA clade</taxon>
        <taxon>Hologalegina</taxon>
        <taxon>IRL clade</taxon>
        <taxon>Fabeae</taxon>
        <taxon>Lathyrus</taxon>
    </lineage>
</organism>
<evidence type="ECO:0000256" key="10">
    <source>
        <dbReference type="ARBA" id="ARBA00023136"/>
    </source>
</evidence>
<keyword evidence="4 12" id="KW-0812">Transmembrane</keyword>
<evidence type="ECO:0000256" key="4">
    <source>
        <dbReference type="ARBA" id="ARBA00022692"/>
    </source>
</evidence>
<evidence type="ECO:0000256" key="3">
    <source>
        <dbReference type="ARBA" id="ARBA00022448"/>
    </source>
</evidence>
<evidence type="ECO:0000256" key="6">
    <source>
        <dbReference type="ARBA" id="ARBA00022927"/>
    </source>
</evidence>
<dbReference type="EMBL" id="JAMSHJ010000006">
    <property type="protein sequence ID" value="KAI5397631.1"/>
    <property type="molecule type" value="Genomic_DNA"/>
</dbReference>
<evidence type="ECO:0000256" key="9">
    <source>
        <dbReference type="ARBA" id="ARBA00023128"/>
    </source>
</evidence>
<keyword evidence="3" id="KW-0813">Transport</keyword>
<dbReference type="AlphaFoldDB" id="A0A9D4W8Z6"/>
<dbReference type="GO" id="GO:0005741">
    <property type="term" value="C:mitochondrial outer membrane"/>
    <property type="evidence" value="ECO:0007669"/>
    <property type="project" value="UniProtKB-SubCell"/>
</dbReference>
<dbReference type="CDD" id="cd22884">
    <property type="entry name" value="TOM22"/>
    <property type="match status" value="1"/>
</dbReference>
<keyword evidence="8" id="KW-0811">Translocation</keyword>
<gene>
    <name evidence="13" type="ORF">KIW84_063443</name>
</gene>
<keyword evidence="10 12" id="KW-0472">Membrane</keyword>
<dbReference type="InterPro" id="IPR005683">
    <property type="entry name" value="Tom22"/>
</dbReference>
<evidence type="ECO:0000256" key="7">
    <source>
        <dbReference type="ARBA" id="ARBA00022989"/>
    </source>
</evidence>
<evidence type="ECO:0000256" key="11">
    <source>
        <dbReference type="ARBA" id="ARBA00023170"/>
    </source>
</evidence>
<reference evidence="13 14" key="1">
    <citation type="journal article" date="2022" name="Nat. Genet.">
        <title>Improved pea reference genome and pan-genome highlight genomic features and evolutionary characteristics.</title>
        <authorList>
            <person name="Yang T."/>
            <person name="Liu R."/>
            <person name="Luo Y."/>
            <person name="Hu S."/>
            <person name="Wang D."/>
            <person name="Wang C."/>
            <person name="Pandey M.K."/>
            <person name="Ge S."/>
            <person name="Xu Q."/>
            <person name="Li N."/>
            <person name="Li G."/>
            <person name="Huang Y."/>
            <person name="Saxena R.K."/>
            <person name="Ji Y."/>
            <person name="Li M."/>
            <person name="Yan X."/>
            <person name="He Y."/>
            <person name="Liu Y."/>
            <person name="Wang X."/>
            <person name="Xiang C."/>
            <person name="Varshney R.K."/>
            <person name="Ding H."/>
            <person name="Gao S."/>
            <person name="Zong X."/>
        </authorList>
    </citation>
    <scope>NUCLEOTIDE SEQUENCE [LARGE SCALE GENOMIC DNA]</scope>
    <source>
        <strain evidence="13 14">cv. Zhongwan 6</strain>
    </source>
</reference>
<keyword evidence="11" id="KW-0675">Receptor</keyword>
<keyword evidence="6" id="KW-0653">Protein transport</keyword>
<dbReference type="Proteomes" id="UP001058974">
    <property type="component" value="Chromosome 6"/>
</dbReference>
<evidence type="ECO:0000256" key="8">
    <source>
        <dbReference type="ARBA" id="ARBA00023010"/>
    </source>
</evidence>
<keyword evidence="7 12" id="KW-1133">Transmembrane helix</keyword>
<proteinExistence type="inferred from homology"/>
<feature type="non-terminal residue" evidence="13">
    <location>
        <position position="1"/>
    </location>
</feature>
<comment type="similarity">
    <text evidence="2">Belongs to the Tom22 family.</text>
</comment>
<feature type="transmembrane region" description="Helical" evidence="12">
    <location>
        <begin position="84"/>
        <end position="103"/>
    </location>
</feature>
<dbReference type="PANTHER" id="PTHR46867">
    <property type="entry name" value="MITOCHONDRIAL IMPORT RECEPTOR SUBUNIT TOM9-2"/>
    <property type="match status" value="1"/>
</dbReference>
<protein>
    <submittedName>
        <fullName evidence="13">Uncharacterized protein</fullName>
    </submittedName>
</protein>
<accession>A0A9D4W8Z6</accession>
<evidence type="ECO:0000256" key="12">
    <source>
        <dbReference type="SAM" id="Phobius"/>
    </source>
</evidence>
<evidence type="ECO:0000313" key="13">
    <source>
        <dbReference type="EMBL" id="KAI5397631.1"/>
    </source>
</evidence>
<evidence type="ECO:0000313" key="14">
    <source>
        <dbReference type="Proteomes" id="UP001058974"/>
    </source>
</evidence>
<evidence type="ECO:0000256" key="1">
    <source>
        <dbReference type="ARBA" id="ARBA00004572"/>
    </source>
</evidence>
<name>A0A9D4W8Z6_PEA</name>
<sequence>IIYPNIYSRGKGNQCFCLYFISLPLISPHTSSRCTIKSTPLSEMVKRLAPASRVSESPVVRRTKEAASDAVFVAKKLLRSTGKAAWIAGTSFLILVVPLIVAMDREQQINELESQQANILGTPSSHPLPLTN</sequence>
<dbReference type="Gramene" id="Psat06G0344300-T1">
    <property type="protein sequence ID" value="KAI5397631.1"/>
    <property type="gene ID" value="KIW84_063443"/>
</dbReference>